<keyword evidence="1" id="KW-0175">Coiled coil</keyword>
<dbReference type="Proteomes" id="UP001595722">
    <property type="component" value="Unassembled WGS sequence"/>
</dbReference>
<evidence type="ECO:0000256" key="1">
    <source>
        <dbReference type="SAM" id="Coils"/>
    </source>
</evidence>
<sequence length="262" mass="29444">MPTQLRTRNILATVIGATVLNGVLAFGATAANVDSALDKGVKRVNKAQESQQKIDNIDTSIRSSEREYRALVKEVEGLNVYVEQLNKQLDAQQKELTSIEQSIKKVTLVERQITPLMLRMIDAVDQFVRADVPFLKDERAERVEKLKRMMGRSDVTIAEKYRKVMEAYQAEIDYGRTIESYRGTLESNGNSREVDFLRVGRIALMYQSLDGQELGVWNVADKSWQPLDPAYKSKLMAGIRIAREQAAPDLIKVPVAAPMAAN</sequence>
<feature type="signal peptide" evidence="2">
    <location>
        <begin position="1"/>
        <end position="30"/>
    </location>
</feature>
<dbReference type="InterPro" id="IPR016866">
    <property type="entry name" value="UCP028069"/>
</dbReference>
<dbReference type="RefSeq" id="WP_376864549.1">
    <property type="nucleotide sequence ID" value="NZ_JBHRYB010000001.1"/>
</dbReference>
<organism evidence="3 4">
    <name type="scientific">Bacterioplanoides pacificum</name>
    <dbReference type="NCBI Taxonomy" id="1171596"/>
    <lineage>
        <taxon>Bacteria</taxon>
        <taxon>Pseudomonadati</taxon>
        <taxon>Pseudomonadota</taxon>
        <taxon>Gammaproteobacteria</taxon>
        <taxon>Oceanospirillales</taxon>
        <taxon>Oceanospirillaceae</taxon>
        <taxon>Bacterioplanoides</taxon>
    </lineage>
</organism>
<evidence type="ECO:0000313" key="4">
    <source>
        <dbReference type="Proteomes" id="UP001595722"/>
    </source>
</evidence>
<accession>A0ABV7VNB5</accession>
<reference evidence="4" key="1">
    <citation type="journal article" date="2019" name="Int. J. Syst. Evol. Microbiol.">
        <title>The Global Catalogue of Microorganisms (GCM) 10K type strain sequencing project: providing services to taxonomists for standard genome sequencing and annotation.</title>
        <authorList>
            <consortium name="The Broad Institute Genomics Platform"/>
            <consortium name="The Broad Institute Genome Sequencing Center for Infectious Disease"/>
            <person name="Wu L."/>
            <person name="Ma J."/>
        </authorList>
    </citation>
    <scope>NUCLEOTIDE SEQUENCE [LARGE SCALE GENOMIC DNA]</scope>
    <source>
        <strain evidence="4">KCTC 42424</strain>
    </source>
</reference>
<gene>
    <name evidence="3" type="ORF">ACFOMG_02425</name>
</gene>
<dbReference type="PIRSF" id="PIRSF028069">
    <property type="entry name" value="UCP028069"/>
    <property type="match status" value="1"/>
</dbReference>
<feature type="chain" id="PRO_5046320171" evidence="2">
    <location>
        <begin position="31"/>
        <end position="262"/>
    </location>
</feature>
<feature type="coiled-coil region" evidence="1">
    <location>
        <begin position="47"/>
        <end position="102"/>
    </location>
</feature>
<comment type="caution">
    <text evidence="3">The sequence shown here is derived from an EMBL/GenBank/DDBJ whole genome shotgun (WGS) entry which is preliminary data.</text>
</comment>
<protein>
    <submittedName>
        <fullName evidence="3">DUF3450 domain-containing protein</fullName>
    </submittedName>
</protein>
<evidence type="ECO:0000313" key="3">
    <source>
        <dbReference type="EMBL" id="MFC3678969.1"/>
    </source>
</evidence>
<dbReference type="EMBL" id="JBHRYB010000001">
    <property type="protein sequence ID" value="MFC3678969.1"/>
    <property type="molecule type" value="Genomic_DNA"/>
</dbReference>
<keyword evidence="4" id="KW-1185">Reference proteome</keyword>
<keyword evidence="2" id="KW-0732">Signal</keyword>
<dbReference type="Gene3D" id="1.20.1260.80">
    <property type="match status" value="1"/>
</dbReference>
<name>A0ABV7VNB5_9GAMM</name>
<evidence type="ECO:0000256" key="2">
    <source>
        <dbReference type="SAM" id="SignalP"/>
    </source>
</evidence>
<proteinExistence type="predicted"/>
<dbReference type="Pfam" id="PF11932">
    <property type="entry name" value="DUF3450"/>
    <property type="match status" value="1"/>
</dbReference>